<evidence type="ECO:0000313" key="1">
    <source>
        <dbReference type="EMBL" id="AXY57259.1"/>
    </source>
</evidence>
<dbReference type="EMBL" id="CP032134">
    <property type="protein sequence ID" value="AXY57259.1"/>
    <property type="molecule type" value="Genomic_DNA"/>
</dbReference>
<dbReference type="AlphaFoldDB" id="A0A3B7M406"/>
<accession>A0A3B7M406</accession>
<evidence type="ECO:0000313" key="2">
    <source>
        <dbReference type="Proteomes" id="UP000263753"/>
    </source>
</evidence>
<dbReference type="Proteomes" id="UP000263753">
    <property type="component" value="Chromosome"/>
</dbReference>
<sequence length="164" mass="18347">MNEDIEALLYSTQPAFPVECIEISHSLWSAPLRYVTNMADGVSVFHDNTYFNYEYMQLQIQRSGASNDLDQSLTITVSDLGTSVPALIDQIFDADSLEYPSVSYRIYSSIDFTKPVLTIENLGITDQTSDEQGTTFKAEAQKLNVNGTGRLFTIENFPGLKGFY</sequence>
<protein>
    <recommendedName>
        <fullName evidence="3">DUF1833 domain-containing protein</fullName>
    </recommendedName>
</protein>
<gene>
    <name evidence="1" type="ORF">CDG60_12200</name>
</gene>
<reference evidence="2" key="1">
    <citation type="submission" date="2018-09" db="EMBL/GenBank/DDBJ databases">
        <title>The complete genome of Acinetobacter sp. strain WCHAc010005.</title>
        <authorList>
            <person name="Hu Y."/>
            <person name="Long H."/>
            <person name="Feng Y."/>
            <person name="Zong Z."/>
        </authorList>
    </citation>
    <scope>NUCLEOTIDE SEQUENCE [LARGE SCALE GENOMIC DNA]</scope>
    <source>
        <strain evidence="2">WCHAc010005</strain>
    </source>
</reference>
<dbReference type="KEGG" id="achi:CDG60_12200"/>
<evidence type="ECO:0008006" key="3">
    <source>
        <dbReference type="Google" id="ProtNLM"/>
    </source>
</evidence>
<dbReference type="RefSeq" id="WP_087511743.1">
    <property type="nucleotide sequence ID" value="NZ_CP032134.1"/>
</dbReference>
<proteinExistence type="predicted"/>
<name>A0A3B7M406_9GAMM</name>
<organism evidence="1 2">
    <name type="scientific">Acinetobacter chinensis</name>
    <dbReference type="NCBI Taxonomy" id="2004650"/>
    <lineage>
        <taxon>Bacteria</taxon>
        <taxon>Pseudomonadati</taxon>
        <taxon>Pseudomonadota</taxon>
        <taxon>Gammaproteobacteria</taxon>
        <taxon>Moraxellales</taxon>
        <taxon>Moraxellaceae</taxon>
        <taxon>Acinetobacter</taxon>
    </lineage>
</organism>